<organism evidence="2">
    <name type="scientific">Escherichia coli</name>
    <dbReference type="NCBI Taxonomy" id="562"/>
    <lineage>
        <taxon>Bacteria</taxon>
        <taxon>Pseudomonadati</taxon>
        <taxon>Pseudomonadota</taxon>
        <taxon>Gammaproteobacteria</taxon>
        <taxon>Enterobacterales</taxon>
        <taxon>Enterobacteriaceae</taxon>
        <taxon>Escherichia</taxon>
    </lineage>
</organism>
<dbReference type="PANTHER" id="PTHR43394:SF1">
    <property type="entry name" value="ATP-BINDING CASSETTE SUB-FAMILY B MEMBER 10, MITOCHONDRIAL"/>
    <property type="match status" value="1"/>
</dbReference>
<protein>
    <submittedName>
        <fullName evidence="2">ATP-binding cassette domain-containing protein</fullName>
    </submittedName>
</protein>
<dbReference type="InterPro" id="IPR027417">
    <property type="entry name" value="P-loop_NTPase"/>
</dbReference>
<gene>
    <name evidence="2" type="ORF">G3563_28005</name>
</gene>
<dbReference type="InterPro" id="IPR039421">
    <property type="entry name" value="Type_1_exporter"/>
</dbReference>
<dbReference type="GO" id="GO:0016887">
    <property type="term" value="F:ATP hydrolysis activity"/>
    <property type="evidence" value="ECO:0007669"/>
    <property type="project" value="InterPro"/>
</dbReference>
<dbReference type="PANTHER" id="PTHR43394">
    <property type="entry name" value="ATP-DEPENDENT PERMEASE MDL1, MITOCHONDRIAL"/>
    <property type="match status" value="1"/>
</dbReference>
<dbReference type="Pfam" id="PF00005">
    <property type="entry name" value="ABC_tran"/>
    <property type="match status" value="1"/>
</dbReference>
<evidence type="ECO:0000313" key="2">
    <source>
        <dbReference type="EMBL" id="NEU02847.1"/>
    </source>
</evidence>
<accession>A0A6D1AC46</accession>
<dbReference type="GO" id="GO:0015421">
    <property type="term" value="F:ABC-type oligopeptide transporter activity"/>
    <property type="evidence" value="ECO:0007669"/>
    <property type="project" value="TreeGrafter"/>
</dbReference>
<dbReference type="GO" id="GO:0005524">
    <property type="term" value="F:ATP binding"/>
    <property type="evidence" value="ECO:0007669"/>
    <property type="project" value="UniProtKB-KW"/>
</dbReference>
<evidence type="ECO:0000259" key="1">
    <source>
        <dbReference type="Pfam" id="PF00005"/>
    </source>
</evidence>
<feature type="domain" description="ABC transporter" evidence="1">
    <location>
        <begin position="20"/>
        <end position="69"/>
    </location>
</feature>
<comment type="caution">
    <text evidence="2">The sequence shown here is derived from an EMBL/GenBank/DDBJ whole genome shotgun (WGS) entry which is preliminary data.</text>
</comment>
<dbReference type="InterPro" id="IPR003439">
    <property type="entry name" value="ABC_transporter-like_ATP-bd"/>
</dbReference>
<dbReference type="SUPFAM" id="SSF52540">
    <property type="entry name" value="P-loop containing nucleoside triphosphate hydrolases"/>
    <property type="match status" value="1"/>
</dbReference>
<feature type="non-terminal residue" evidence="2">
    <location>
        <position position="72"/>
    </location>
</feature>
<reference evidence="2" key="1">
    <citation type="submission" date="2020-02" db="EMBL/GenBank/DDBJ databases">
        <title>Investigating the Use of Bacteriophages as New Decolonization Strategy for Intestinal Carriage of CTX-M-15-producing ST131 Escherichia coli: an In Vitro Continuous Culture System Model.</title>
        <authorList>
            <person name="Bernasconi O.J."/>
            <person name="Campos-Madueno E.I."/>
            <person name="Dona V."/>
            <person name="Perreten V."/>
            <person name="Carattoli A."/>
            <person name="Endimiani A."/>
        </authorList>
    </citation>
    <scope>NUCLEOTIDE SEQUENCE</scope>
    <source>
        <strain evidence="2">4901.28</strain>
    </source>
</reference>
<dbReference type="Gene3D" id="3.40.50.300">
    <property type="entry name" value="P-loop containing nucleotide triphosphate hydrolases"/>
    <property type="match status" value="1"/>
</dbReference>
<dbReference type="AlphaFoldDB" id="A0A6D1AC46"/>
<name>A0A6D1AC46_ECOLX</name>
<keyword evidence="2" id="KW-0547">Nucleotide-binding</keyword>
<dbReference type="EMBL" id="JAAHTE010000454">
    <property type="protein sequence ID" value="NEU02847.1"/>
    <property type="molecule type" value="Genomic_DNA"/>
</dbReference>
<keyword evidence="2" id="KW-0067">ATP-binding</keyword>
<proteinExistence type="predicted"/>
<sequence length="72" mass="7802">MIKVTDLMFKYPSAQANAIEKLNLEIESGKYVAILGHNGSGKSTFSKLLVALYKPADGKIELDGTTISKETL</sequence>